<dbReference type="PANTHER" id="PTHR19134:SF540">
    <property type="entry name" value="TYROSINE-PROTEIN PHOSPHATASE 99A"/>
    <property type="match status" value="1"/>
</dbReference>
<evidence type="ECO:0000259" key="3">
    <source>
        <dbReference type="PROSITE" id="PS50055"/>
    </source>
</evidence>
<sequence>MGFCEIVDCLEVCLGSVLRLLCIVGRLCSTLCNRSRKCFQTAHFYVEDSDSPRVIPTVPLTAISDEELEGIPVSQFPKHMESLHVDGQRGFGREFEEIQQYAQSQSLLAEETNRPDNKNKNRYVNIMAFDHTRVKLRRLGRERKGSDYINANFVDGYNAPRAYIATQGPLKATFADFWRMVWEHDVRIIIMITNLVEKGRVSGFDFPLRTIFKCCSLRSLF</sequence>
<dbReference type="InterPro" id="IPR050348">
    <property type="entry name" value="Protein-Tyr_Phosphatase"/>
</dbReference>
<dbReference type="SUPFAM" id="SSF52799">
    <property type="entry name" value="(Phosphotyrosine protein) phosphatases II"/>
    <property type="match status" value="1"/>
</dbReference>
<dbReference type="InterPro" id="IPR000242">
    <property type="entry name" value="PTP_cat"/>
</dbReference>
<dbReference type="Proteomes" id="UP000694388">
    <property type="component" value="Unplaced"/>
</dbReference>
<evidence type="ECO:0000256" key="1">
    <source>
        <dbReference type="ARBA" id="ARBA00013064"/>
    </source>
</evidence>
<reference evidence="4" key="2">
    <citation type="submission" date="2025-09" db="UniProtKB">
        <authorList>
            <consortium name="Ensembl"/>
        </authorList>
    </citation>
    <scope>IDENTIFICATION</scope>
</reference>
<dbReference type="Pfam" id="PF00102">
    <property type="entry name" value="Y_phosphatase"/>
    <property type="match status" value="1"/>
</dbReference>
<evidence type="ECO:0000313" key="5">
    <source>
        <dbReference type="Proteomes" id="UP000694388"/>
    </source>
</evidence>
<protein>
    <recommendedName>
        <fullName evidence="1">protein-tyrosine-phosphatase</fullName>
        <ecNumber evidence="1">3.1.3.48</ecNumber>
    </recommendedName>
</protein>
<dbReference type="AlphaFoldDB" id="A0A8C4QL19"/>
<keyword evidence="2" id="KW-0378">Hydrolase</keyword>
<dbReference type="PRINTS" id="PR00700">
    <property type="entry name" value="PRTYPHPHTASE"/>
</dbReference>
<keyword evidence="2" id="KW-0904">Protein phosphatase</keyword>
<dbReference type="GeneTree" id="ENSGT00940000155529"/>
<keyword evidence="5" id="KW-1185">Reference proteome</keyword>
<dbReference type="Ensembl" id="ENSEBUT00000017702.1">
    <property type="protein sequence ID" value="ENSEBUP00000017127.1"/>
    <property type="gene ID" value="ENSEBUG00000010713.1"/>
</dbReference>
<dbReference type="SMART" id="SM00194">
    <property type="entry name" value="PTPc"/>
    <property type="match status" value="1"/>
</dbReference>
<feature type="domain" description="Tyrosine-protein phosphatase" evidence="3">
    <location>
        <begin position="91"/>
        <end position="214"/>
    </location>
</feature>
<proteinExistence type="predicted"/>
<dbReference type="PROSITE" id="PS50055">
    <property type="entry name" value="TYR_PHOSPHATASE_PTP"/>
    <property type="match status" value="1"/>
</dbReference>
<evidence type="ECO:0000256" key="2">
    <source>
        <dbReference type="ARBA" id="ARBA00022912"/>
    </source>
</evidence>
<organism evidence="4 5">
    <name type="scientific">Eptatretus burgeri</name>
    <name type="common">Inshore hagfish</name>
    <dbReference type="NCBI Taxonomy" id="7764"/>
    <lineage>
        <taxon>Eukaryota</taxon>
        <taxon>Metazoa</taxon>
        <taxon>Chordata</taxon>
        <taxon>Craniata</taxon>
        <taxon>Vertebrata</taxon>
        <taxon>Cyclostomata</taxon>
        <taxon>Myxini</taxon>
        <taxon>Myxiniformes</taxon>
        <taxon>Myxinidae</taxon>
        <taxon>Eptatretinae</taxon>
        <taxon>Eptatretus</taxon>
    </lineage>
</organism>
<dbReference type="EC" id="3.1.3.48" evidence="1"/>
<evidence type="ECO:0000313" key="4">
    <source>
        <dbReference type="Ensembl" id="ENSEBUP00000017127.1"/>
    </source>
</evidence>
<dbReference type="PANTHER" id="PTHR19134">
    <property type="entry name" value="RECEPTOR-TYPE TYROSINE-PROTEIN PHOSPHATASE"/>
    <property type="match status" value="1"/>
</dbReference>
<dbReference type="GO" id="GO:0004725">
    <property type="term" value="F:protein tyrosine phosphatase activity"/>
    <property type="evidence" value="ECO:0007669"/>
    <property type="project" value="UniProtKB-EC"/>
</dbReference>
<accession>A0A8C4QL19</accession>
<dbReference type="Gene3D" id="3.90.190.10">
    <property type="entry name" value="Protein tyrosine phosphatase superfamily"/>
    <property type="match status" value="1"/>
</dbReference>
<dbReference type="InterPro" id="IPR029021">
    <property type="entry name" value="Prot-tyrosine_phosphatase-like"/>
</dbReference>
<name>A0A8C4QL19_EPTBU</name>
<reference evidence="4" key="1">
    <citation type="submission" date="2025-08" db="UniProtKB">
        <authorList>
            <consortium name="Ensembl"/>
        </authorList>
    </citation>
    <scope>IDENTIFICATION</scope>
</reference>